<evidence type="ECO:0000313" key="3">
    <source>
        <dbReference type="Proteomes" id="UP000255467"/>
    </source>
</evidence>
<name>A0A378YU24_9NOCA</name>
<reference evidence="2 3" key="1">
    <citation type="submission" date="2018-06" db="EMBL/GenBank/DDBJ databases">
        <authorList>
            <consortium name="Pathogen Informatics"/>
            <person name="Doyle S."/>
        </authorList>
    </citation>
    <scope>NUCLEOTIDE SEQUENCE [LARGE SCALE GENOMIC DNA]</scope>
    <source>
        <strain evidence="2 3">NCTC1934</strain>
    </source>
</reference>
<protein>
    <submittedName>
        <fullName evidence="2">Virulence factor Mce family protein</fullName>
    </submittedName>
</protein>
<dbReference type="Pfam" id="PF02470">
    <property type="entry name" value="MlaD"/>
    <property type="match status" value="1"/>
</dbReference>
<dbReference type="AlphaFoldDB" id="A0A378YU24"/>
<evidence type="ECO:0000313" key="2">
    <source>
        <dbReference type="EMBL" id="SUA80685.1"/>
    </source>
</evidence>
<dbReference type="OrthoDB" id="4368973at2"/>
<gene>
    <name evidence="2" type="ORF">NCTC1934_04400</name>
</gene>
<dbReference type="EMBL" id="UGRY01000002">
    <property type="protein sequence ID" value="SUA80685.1"/>
    <property type="molecule type" value="Genomic_DNA"/>
</dbReference>
<dbReference type="InterPro" id="IPR052336">
    <property type="entry name" value="MlaD_Phospholipid_Transporter"/>
</dbReference>
<proteinExistence type="predicted"/>
<sequence>MACAVVAALSGACGFDPAAVPVPGASVAGPTYEIRIEFANALNLPAQAKVIANGAKVGSLRSVAVVDSSAAGPGRIDAVVEISSAVRLPVRTTAQLRQNTLLGDVYIGLTTPPGETGPTIPPGGTIPLERTQPALQVEDLLAALSAFVGGGAPQRIQDIIDQANAVLPAAPEETARIADRLGTDVRDIADNLDAVDRFLDGFERNLEAVLANPRELGTLLSERGSRELPADVQSLVYTLGILSSLGVIGQSLQWTAPLLRAGDAAAKAFVPLLLGGNPLDLSAPSNLNRLVALLREKIIPFVERGPNVNVTGIQVEGATLPAEERIDGIVRALRMIGMVR</sequence>
<dbReference type="STRING" id="1406858.GCA_000710895_06479"/>
<keyword evidence="3" id="KW-1185">Reference proteome</keyword>
<dbReference type="InterPro" id="IPR003399">
    <property type="entry name" value="Mce/MlaD"/>
</dbReference>
<feature type="domain" description="Mce/MlaD" evidence="1">
    <location>
        <begin position="30"/>
        <end position="111"/>
    </location>
</feature>
<dbReference type="PANTHER" id="PTHR33371:SF4">
    <property type="entry name" value="INTERMEMBRANE PHOSPHOLIPID TRANSPORT SYSTEM BINDING PROTEIN MLAD"/>
    <property type="match status" value="1"/>
</dbReference>
<evidence type="ECO:0000259" key="1">
    <source>
        <dbReference type="Pfam" id="PF02470"/>
    </source>
</evidence>
<accession>A0A378YU24</accession>
<dbReference type="PANTHER" id="PTHR33371">
    <property type="entry name" value="INTERMEMBRANE PHOSPHOLIPID TRANSPORT SYSTEM BINDING PROTEIN MLAD-RELATED"/>
    <property type="match status" value="1"/>
</dbReference>
<dbReference type="Proteomes" id="UP000255467">
    <property type="component" value="Unassembled WGS sequence"/>
</dbReference>
<organism evidence="2 3">
    <name type="scientific">Nocardia otitidiscaviarum</name>
    <dbReference type="NCBI Taxonomy" id="1823"/>
    <lineage>
        <taxon>Bacteria</taxon>
        <taxon>Bacillati</taxon>
        <taxon>Actinomycetota</taxon>
        <taxon>Actinomycetes</taxon>
        <taxon>Mycobacteriales</taxon>
        <taxon>Nocardiaceae</taxon>
        <taxon>Nocardia</taxon>
    </lineage>
</organism>